<reference evidence="2 3" key="1">
    <citation type="submission" date="2020-09" db="EMBL/GenBank/DDBJ databases">
        <title>De no assembly of potato wild relative species, Solanum commersonii.</title>
        <authorList>
            <person name="Cho K."/>
        </authorList>
    </citation>
    <scope>NUCLEOTIDE SEQUENCE [LARGE SCALE GENOMIC DNA]</scope>
    <source>
        <strain evidence="2">LZ3.2</strain>
        <tissue evidence="2">Leaf</tissue>
    </source>
</reference>
<dbReference type="AlphaFoldDB" id="A0A9J5ZBF1"/>
<protein>
    <submittedName>
        <fullName evidence="2">Uncharacterized protein</fullName>
    </submittedName>
</protein>
<evidence type="ECO:0000256" key="1">
    <source>
        <dbReference type="SAM" id="MobiDB-lite"/>
    </source>
</evidence>
<gene>
    <name evidence="2" type="ORF">H5410_021588</name>
</gene>
<accession>A0A9J5ZBF1</accession>
<proteinExistence type="predicted"/>
<name>A0A9J5ZBF1_SOLCO</name>
<organism evidence="2 3">
    <name type="scientific">Solanum commersonii</name>
    <name type="common">Commerson's wild potato</name>
    <name type="synonym">Commerson's nightshade</name>
    <dbReference type="NCBI Taxonomy" id="4109"/>
    <lineage>
        <taxon>Eukaryota</taxon>
        <taxon>Viridiplantae</taxon>
        <taxon>Streptophyta</taxon>
        <taxon>Embryophyta</taxon>
        <taxon>Tracheophyta</taxon>
        <taxon>Spermatophyta</taxon>
        <taxon>Magnoliopsida</taxon>
        <taxon>eudicotyledons</taxon>
        <taxon>Gunneridae</taxon>
        <taxon>Pentapetalae</taxon>
        <taxon>asterids</taxon>
        <taxon>lamiids</taxon>
        <taxon>Solanales</taxon>
        <taxon>Solanaceae</taxon>
        <taxon>Solanoideae</taxon>
        <taxon>Solaneae</taxon>
        <taxon>Solanum</taxon>
    </lineage>
</organism>
<feature type="non-terminal residue" evidence="2">
    <location>
        <position position="1"/>
    </location>
</feature>
<dbReference type="Proteomes" id="UP000824120">
    <property type="component" value="Chromosome 4"/>
</dbReference>
<evidence type="ECO:0000313" key="3">
    <source>
        <dbReference type="Proteomes" id="UP000824120"/>
    </source>
</evidence>
<evidence type="ECO:0000313" key="2">
    <source>
        <dbReference type="EMBL" id="KAG5610307.1"/>
    </source>
</evidence>
<keyword evidence="3" id="KW-1185">Reference proteome</keyword>
<comment type="caution">
    <text evidence="2">The sequence shown here is derived from an EMBL/GenBank/DDBJ whole genome shotgun (WGS) entry which is preliminary data.</text>
</comment>
<feature type="region of interest" description="Disordered" evidence="1">
    <location>
        <begin position="43"/>
        <end position="67"/>
    </location>
</feature>
<dbReference type="EMBL" id="JACXVP010000004">
    <property type="protein sequence ID" value="KAG5610307.1"/>
    <property type="molecule type" value="Genomic_DNA"/>
</dbReference>
<sequence length="150" mass="17600">MGPYIPKDNGEVLLTRTDVPETIIDVPSKEFVTQQLEVEYEVDFEDESTDEFKDESENEYGDESENEYEYECEDQLEDERVEVVVDVEDAAMDANMVDLDLVLENGKAFVKNYKEDKFEYIQTLLVAEEKEEVQAVMENYKKEKFDYILT</sequence>